<evidence type="ECO:0000313" key="3">
    <source>
        <dbReference type="EMBL" id="EID52438.1"/>
    </source>
</evidence>
<dbReference type="STRING" id="882086.SacxiDRAFT_0156"/>
<proteinExistence type="predicted"/>
<dbReference type="HOGENOM" id="CLU_169056_0_0_11"/>
<organism evidence="3 4">
    <name type="scientific">Saccharomonospora xinjiangensis XJ-54</name>
    <dbReference type="NCBI Taxonomy" id="882086"/>
    <lineage>
        <taxon>Bacteria</taxon>
        <taxon>Bacillati</taxon>
        <taxon>Actinomycetota</taxon>
        <taxon>Actinomycetes</taxon>
        <taxon>Pseudonocardiales</taxon>
        <taxon>Pseudonocardiaceae</taxon>
        <taxon>Saccharomonospora</taxon>
    </lineage>
</organism>
<accession>I0UX35</accession>
<evidence type="ECO:0000259" key="2">
    <source>
        <dbReference type="Pfam" id="PF26450"/>
    </source>
</evidence>
<dbReference type="OrthoDB" id="5187212at2"/>
<dbReference type="Proteomes" id="UP000004691">
    <property type="component" value="Unassembled WGS sequence"/>
</dbReference>
<protein>
    <recommendedName>
        <fullName evidence="2">DUF8129 domain-containing protein</fullName>
    </recommendedName>
</protein>
<dbReference type="Pfam" id="PF26450">
    <property type="entry name" value="DUF8129"/>
    <property type="match status" value="1"/>
</dbReference>
<dbReference type="RefSeq" id="WP_006236537.1">
    <property type="nucleotide sequence ID" value="NZ_JH636049.1"/>
</dbReference>
<reference evidence="3 4" key="1">
    <citation type="submission" date="2012-01" db="EMBL/GenBank/DDBJ databases">
        <title>Improved High-Quality Draft sequence of Saccharomonospora xinjiangensis XJ-54.</title>
        <authorList>
            <consortium name="US DOE Joint Genome Institute"/>
            <person name="Lucas S."/>
            <person name="Han J."/>
            <person name="Lapidus A."/>
            <person name="Cheng J.-F."/>
            <person name="Goodwin L."/>
            <person name="Pitluck S."/>
            <person name="Peters L."/>
            <person name="Mikhailova N."/>
            <person name="Teshima H."/>
            <person name="Detter J.C."/>
            <person name="Han C."/>
            <person name="Tapia R."/>
            <person name="Land M."/>
            <person name="Hauser L."/>
            <person name="Kyrpides N."/>
            <person name="Ivanova N."/>
            <person name="Pagani I."/>
            <person name="Brambilla E.-M."/>
            <person name="Klenk H.-P."/>
            <person name="Woyke T."/>
        </authorList>
    </citation>
    <scope>NUCLEOTIDE SEQUENCE [LARGE SCALE GENOMIC DNA]</scope>
    <source>
        <strain evidence="3 4">XJ-54</strain>
    </source>
</reference>
<dbReference type="eggNOG" id="ENOG50334PB">
    <property type="taxonomic scope" value="Bacteria"/>
</dbReference>
<feature type="domain" description="DUF8129" evidence="2">
    <location>
        <begin position="10"/>
        <end position="61"/>
    </location>
</feature>
<dbReference type="EMBL" id="JH636049">
    <property type="protein sequence ID" value="EID52438.1"/>
    <property type="molecule type" value="Genomic_DNA"/>
</dbReference>
<evidence type="ECO:0000256" key="1">
    <source>
        <dbReference type="SAM" id="MobiDB-lite"/>
    </source>
</evidence>
<name>I0UX35_9PSEU</name>
<evidence type="ECO:0000313" key="4">
    <source>
        <dbReference type="Proteomes" id="UP000004691"/>
    </source>
</evidence>
<sequence>MSDHRDELPLPDYDHLPVPALRDRIRSLTADQLERLLAYEREHADRTPVVTVMRARLDQLARGATPSEGQHDVRPEQAGDTAHGSVVGEDTSGAPVFPPPHGVPAQPARPKGDRRA</sequence>
<gene>
    <name evidence="3" type="ORF">SacxiDRAFT_0156</name>
</gene>
<dbReference type="AlphaFoldDB" id="I0UX35"/>
<keyword evidence="4" id="KW-1185">Reference proteome</keyword>
<dbReference type="InterPro" id="IPR058442">
    <property type="entry name" value="DUF8129"/>
</dbReference>
<feature type="region of interest" description="Disordered" evidence="1">
    <location>
        <begin position="60"/>
        <end position="116"/>
    </location>
</feature>